<sequence length="153" mass="17607">MSEIEDNELDPRIQIELEKLNTTTDEINRLEIEYDEANTTFRMLLSESTRRLKVLSKKLGSCIERARPYYEALEIAKKAQQECQKAAVQFQRANEIHAAAKETVALAEQRFLSNQHEWQFDNAWQEMLNHATIKVTLYASSGLEFSLNGPKSG</sequence>
<dbReference type="Proteomes" id="UP000719412">
    <property type="component" value="Unassembled WGS sequence"/>
</dbReference>
<evidence type="ECO:0000313" key="4">
    <source>
        <dbReference type="EMBL" id="KAH0817664.1"/>
    </source>
</evidence>
<comment type="caution">
    <text evidence="4">The sequence shown here is derived from an EMBL/GenBank/DDBJ whole genome shotgun (WGS) entry which is preliminary data.</text>
</comment>
<dbReference type="GO" id="GO:0005737">
    <property type="term" value="C:cytoplasm"/>
    <property type="evidence" value="ECO:0007669"/>
    <property type="project" value="TreeGrafter"/>
</dbReference>
<evidence type="ECO:0000256" key="1">
    <source>
        <dbReference type="ARBA" id="ARBA00007796"/>
    </source>
</evidence>
<keyword evidence="2 3" id="KW-0175">Coiled coil</keyword>
<accession>A0A8J6HN31</accession>
<dbReference type="PANTHER" id="PTHR19423:SF1">
    <property type="entry name" value="SH3 DOMAIN-BINDING PROTEIN 5"/>
    <property type="match status" value="1"/>
</dbReference>
<dbReference type="GO" id="GO:0035556">
    <property type="term" value="P:intracellular signal transduction"/>
    <property type="evidence" value="ECO:0007669"/>
    <property type="project" value="InterPro"/>
</dbReference>
<evidence type="ECO:0000313" key="5">
    <source>
        <dbReference type="Proteomes" id="UP000719412"/>
    </source>
</evidence>
<name>A0A8J6HN31_TENMO</name>
<proteinExistence type="inferred from homology"/>
<dbReference type="PANTHER" id="PTHR19423">
    <property type="entry name" value="SH3 DOMAIN-BINDING PROTEIN 5"/>
    <property type="match status" value="1"/>
</dbReference>
<dbReference type="EMBL" id="JABDTM020019034">
    <property type="protein sequence ID" value="KAH0817664.1"/>
    <property type="molecule type" value="Genomic_DNA"/>
</dbReference>
<evidence type="ECO:0000256" key="3">
    <source>
        <dbReference type="SAM" id="Coils"/>
    </source>
</evidence>
<feature type="coiled-coil region" evidence="3">
    <location>
        <begin position="13"/>
        <end position="47"/>
    </location>
</feature>
<comment type="similarity">
    <text evidence="1">Belongs to the SH3BP5 family.</text>
</comment>
<organism evidence="4 5">
    <name type="scientific">Tenebrio molitor</name>
    <name type="common">Yellow mealworm beetle</name>
    <dbReference type="NCBI Taxonomy" id="7067"/>
    <lineage>
        <taxon>Eukaryota</taxon>
        <taxon>Metazoa</taxon>
        <taxon>Ecdysozoa</taxon>
        <taxon>Arthropoda</taxon>
        <taxon>Hexapoda</taxon>
        <taxon>Insecta</taxon>
        <taxon>Pterygota</taxon>
        <taxon>Neoptera</taxon>
        <taxon>Endopterygota</taxon>
        <taxon>Coleoptera</taxon>
        <taxon>Polyphaga</taxon>
        <taxon>Cucujiformia</taxon>
        <taxon>Tenebrionidae</taxon>
        <taxon>Tenebrio</taxon>
    </lineage>
</organism>
<gene>
    <name evidence="4" type="ORF">GEV33_005126</name>
</gene>
<reference evidence="4" key="1">
    <citation type="journal article" date="2020" name="J Insects Food Feed">
        <title>The yellow mealworm (Tenebrio molitor) genome: a resource for the emerging insects as food and feed industry.</title>
        <authorList>
            <person name="Eriksson T."/>
            <person name="Andere A."/>
            <person name="Kelstrup H."/>
            <person name="Emery V."/>
            <person name="Picard C."/>
        </authorList>
    </citation>
    <scope>NUCLEOTIDE SEQUENCE</scope>
    <source>
        <strain evidence="4">Stoneville</strain>
        <tissue evidence="4">Whole head</tissue>
    </source>
</reference>
<keyword evidence="5" id="KW-1185">Reference proteome</keyword>
<dbReference type="Pfam" id="PF05276">
    <property type="entry name" value="SH3BP5"/>
    <property type="match status" value="1"/>
</dbReference>
<reference evidence="4" key="2">
    <citation type="submission" date="2021-08" db="EMBL/GenBank/DDBJ databases">
        <authorList>
            <person name="Eriksson T."/>
        </authorList>
    </citation>
    <scope>NUCLEOTIDE SEQUENCE</scope>
    <source>
        <strain evidence="4">Stoneville</strain>
        <tissue evidence="4">Whole head</tissue>
    </source>
</reference>
<dbReference type="AlphaFoldDB" id="A0A8J6HN31"/>
<protein>
    <submittedName>
        <fullName evidence="4">Uncharacterized protein</fullName>
    </submittedName>
</protein>
<dbReference type="InterPro" id="IPR007940">
    <property type="entry name" value="SH3BP5"/>
</dbReference>
<dbReference type="GO" id="GO:0004860">
    <property type="term" value="F:protein kinase inhibitor activity"/>
    <property type="evidence" value="ECO:0007669"/>
    <property type="project" value="TreeGrafter"/>
</dbReference>
<evidence type="ECO:0000256" key="2">
    <source>
        <dbReference type="ARBA" id="ARBA00023054"/>
    </source>
</evidence>